<dbReference type="EMBL" id="BMAW01092622">
    <property type="protein sequence ID" value="GFS56004.1"/>
    <property type="molecule type" value="Genomic_DNA"/>
</dbReference>
<evidence type="ECO:0000313" key="1">
    <source>
        <dbReference type="EMBL" id="GFS56004.1"/>
    </source>
</evidence>
<protein>
    <submittedName>
        <fullName evidence="1">Uncharacterized protein</fullName>
    </submittedName>
</protein>
<dbReference type="AlphaFoldDB" id="A0A8X6IQS3"/>
<keyword evidence="2" id="KW-1185">Reference proteome</keyword>
<feature type="non-terminal residue" evidence="1">
    <location>
        <position position="31"/>
    </location>
</feature>
<organism evidence="1 2">
    <name type="scientific">Nephila pilipes</name>
    <name type="common">Giant wood spider</name>
    <name type="synonym">Nephila maculata</name>
    <dbReference type="NCBI Taxonomy" id="299642"/>
    <lineage>
        <taxon>Eukaryota</taxon>
        <taxon>Metazoa</taxon>
        <taxon>Ecdysozoa</taxon>
        <taxon>Arthropoda</taxon>
        <taxon>Chelicerata</taxon>
        <taxon>Arachnida</taxon>
        <taxon>Araneae</taxon>
        <taxon>Araneomorphae</taxon>
        <taxon>Entelegynae</taxon>
        <taxon>Araneoidea</taxon>
        <taxon>Nephilidae</taxon>
        <taxon>Nephila</taxon>
    </lineage>
</organism>
<accession>A0A8X6IQS3</accession>
<reference evidence="1" key="1">
    <citation type="submission" date="2020-08" db="EMBL/GenBank/DDBJ databases">
        <title>Multicomponent nature underlies the extraordinary mechanical properties of spider dragline silk.</title>
        <authorList>
            <person name="Kono N."/>
            <person name="Nakamura H."/>
            <person name="Mori M."/>
            <person name="Yoshida Y."/>
            <person name="Ohtoshi R."/>
            <person name="Malay A.D."/>
            <person name="Moran D.A.P."/>
            <person name="Tomita M."/>
            <person name="Numata K."/>
            <person name="Arakawa K."/>
        </authorList>
    </citation>
    <scope>NUCLEOTIDE SEQUENCE</scope>
</reference>
<gene>
    <name evidence="1" type="ORF">NPIL_595881</name>
</gene>
<sequence>MERSGVPKGRRMIWLLRLQTLVGHSEATFTS</sequence>
<name>A0A8X6IQS3_NEPPI</name>
<dbReference type="Proteomes" id="UP000887013">
    <property type="component" value="Unassembled WGS sequence"/>
</dbReference>
<evidence type="ECO:0000313" key="2">
    <source>
        <dbReference type="Proteomes" id="UP000887013"/>
    </source>
</evidence>
<proteinExistence type="predicted"/>
<comment type="caution">
    <text evidence="1">The sequence shown here is derived from an EMBL/GenBank/DDBJ whole genome shotgun (WGS) entry which is preliminary data.</text>
</comment>